<dbReference type="eggNOG" id="COG0277">
    <property type="taxonomic scope" value="Bacteria"/>
</dbReference>
<gene>
    <name evidence="3" type="ordered locus">Ksed_14850</name>
</gene>
<dbReference type="PANTHER" id="PTHR43762">
    <property type="entry name" value="L-GULONOLACTONE OXIDASE"/>
    <property type="match status" value="1"/>
</dbReference>
<dbReference type="STRING" id="478801.Ksed_14850"/>
<dbReference type="InterPro" id="IPR010031">
    <property type="entry name" value="FAD_lactone_oxidase-like"/>
</dbReference>
<keyword evidence="4" id="KW-1185">Reference proteome</keyword>
<dbReference type="Gene3D" id="1.10.45.10">
    <property type="entry name" value="Vanillyl-alcohol Oxidase, Chain A, domain 4"/>
    <property type="match status" value="1"/>
</dbReference>
<protein>
    <submittedName>
        <fullName evidence="3">D-arabinono-1,4-lactone oxidase</fullName>
    </submittedName>
</protein>
<evidence type="ECO:0000259" key="2">
    <source>
        <dbReference type="Pfam" id="PF04030"/>
    </source>
</evidence>
<keyword evidence="1" id="KW-0560">Oxidoreductase</keyword>
<dbReference type="AlphaFoldDB" id="C7NI03"/>
<reference evidence="3 4" key="1">
    <citation type="journal article" date="2009" name="Stand. Genomic Sci.">
        <title>Complete genome sequence of Kytococcus sedentarius type strain (541).</title>
        <authorList>
            <person name="Sims D."/>
            <person name="Brettin T."/>
            <person name="Detter J.C."/>
            <person name="Han C."/>
            <person name="Lapidus A."/>
            <person name="Copeland A."/>
            <person name="Glavina Del Rio T."/>
            <person name="Nolan M."/>
            <person name="Chen F."/>
            <person name="Lucas S."/>
            <person name="Tice H."/>
            <person name="Cheng J.F."/>
            <person name="Bruce D."/>
            <person name="Goodwin L."/>
            <person name="Pitluck S."/>
            <person name="Ovchinnikova G."/>
            <person name="Pati A."/>
            <person name="Ivanova N."/>
            <person name="Mavrommatis K."/>
            <person name="Chen A."/>
            <person name="Palaniappan K."/>
            <person name="D'haeseleer P."/>
            <person name="Chain P."/>
            <person name="Bristow J."/>
            <person name="Eisen J.A."/>
            <person name="Markowitz V."/>
            <person name="Hugenholtz P."/>
            <person name="Schneider S."/>
            <person name="Goker M."/>
            <person name="Pukall R."/>
            <person name="Kyrpides N.C."/>
            <person name="Klenk H.P."/>
        </authorList>
    </citation>
    <scope>NUCLEOTIDE SEQUENCE [LARGE SCALE GENOMIC DNA]</scope>
    <source>
        <strain evidence="4">ATCC 14392 / DSM 20547 / JCM 11482 / CCUG 33030 / NBRC 15357 / NCTC 11040 / CCM 314 / 541</strain>
    </source>
</reference>
<dbReference type="InterPro" id="IPR016171">
    <property type="entry name" value="Vanillyl_alc_oxidase_C-sub2"/>
</dbReference>
<dbReference type="HOGENOM" id="CLU_1127927_0_0_11"/>
<evidence type="ECO:0000313" key="3">
    <source>
        <dbReference type="EMBL" id="ACV06510.1"/>
    </source>
</evidence>
<dbReference type="PANTHER" id="PTHR43762:SF1">
    <property type="entry name" value="D-ARABINONO-1,4-LACTONE OXIDASE"/>
    <property type="match status" value="1"/>
</dbReference>
<accession>C7NI03</accession>
<organism evidence="3 4">
    <name type="scientific">Kytococcus sedentarius (strain ATCC 14392 / DSM 20547 / JCM 11482 / CCUG 33030 / NBRC 15357 / NCTC 11040 / CCM 314 / 541)</name>
    <name type="common">Micrococcus sedentarius</name>
    <dbReference type="NCBI Taxonomy" id="478801"/>
    <lineage>
        <taxon>Bacteria</taxon>
        <taxon>Bacillati</taxon>
        <taxon>Actinomycetota</taxon>
        <taxon>Actinomycetes</taxon>
        <taxon>Micrococcales</taxon>
        <taxon>Kytococcaceae</taxon>
        <taxon>Kytococcus</taxon>
    </lineage>
</organism>
<evidence type="ECO:0000313" key="4">
    <source>
        <dbReference type="Proteomes" id="UP000006666"/>
    </source>
</evidence>
<proteinExistence type="predicted"/>
<dbReference type="GO" id="GO:0003885">
    <property type="term" value="F:D-arabinono-1,4-lactone oxidase activity"/>
    <property type="evidence" value="ECO:0007669"/>
    <property type="project" value="InterPro"/>
</dbReference>
<dbReference type="GO" id="GO:0016020">
    <property type="term" value="C:membrane"/>
    <property type="evidence" value="ECO:0007669"/>
    <property type="project" value="InterPro"/>
</dbReference>
<feature type="domain" description="D-arabinono-1,4-lactone oxidase C-terminal" evidence="2">
    <location>
        <begin position="28"/>
        <end position="163"/>
    </location>
</feature>
<sequence>MGDIDPQTLAGAGVAVGLGTLGVLVDLTLQLVPAFALDLQVDSAPADELFASWVERTAADDHVEAFWFPHHPRAITKTTTRRPADTAPVPRSWFGRTVTDGIVSNAGLAALARAADLFPRQAPWMNRTLGGLAPHRVVGPSHEVFVSHRTVRFREMEYGGPRAFVAVHTVHGDGRARAWFAELERILVAAGGRPRWGKMHSLGAAELAPLYPRMGGLLALRRQLDPDRLFGNASTDRVLGLTARRG</sequence>
<dbReference type="InterPro" id="IPR007173">
    <property type="entry name" value="ALO_C"/>
</dbReference>
<evidence type="ECO:0000256" key="1">
    <source>
        <dbReference type="ARBA" id="ARBA00023002"/>
    </source>
</evidence>
<dbReference type="Gene3D" id="3.30.70.2520">
    <property type="match status" value="1"/>
</dbReference>
<dbReference type="Pfam" id="PF04030">
    <property type="entry name" value="ALO"/>
    <property type="match status" value="1"/>
</dbReference>
<name>C7NI03_KYTSD</name>
<dbReference type="EMBL" id="CP001686">
    <property type="protein sequence ID" value="ACV06510.1"/>
    <property type="molecule type" value="Genomic_DNA"/>
</dbReference>
<dbReference type="Proteomes" id="UP000006666">
    <property type="component" value="Chromosome"/>
</dbReference>
<dbReference type="KEGG" id="kse:Ksed_14850"/>